<keyword evidence="2" id="KW-1185">Reference proteome</keyword>
<evidence type="ECO:0000313" key="2">
    <source>
        <dbReference type="Proteomes" id="UP000789920"/>
    </source>
</evidence>
<dbReference type="EMBL" id="CAJVQC010132298">
    <property type="protein sequence ID" value="CAG8841930.1"/>
    <property type="molecule type" value="Genomic_DNA"/>
</dbReference>
<reference evidence="1" key="1">
    <citation type="submission" date="2021-06" db="EMBL/GenBank/DDBJ databases">
        <authorList>
            <person name="Kallberg Y."/>
            <person name="Tangrot J."/>
            <person name="Rosling A."/>
        </authorList>
    </citation>
    <scope>NUCLEOTIDE SEQUENCE</scope>
    <source>
        <strain evidence="1">MA461A</strain>
    </source>
</reference>
<feature type="non-terminal residue" evidence="1">
    <location>
        <position position="1"/>
    </location>
</feature>
<proteinExistence type="predicted"/>
<feature type="non-terminal residue" evidence="1">
    <location>
        <position position="125"/>
    </location>
</feature>
<dbReference type="Proteomes" id="UP000789920">
    <property type="component" value="Unassembled WGS sequence"/>
</dbReference>
<name>A0ACA9SJR1_9GLOM</name>
<comment type="caution">
    <text evidence="1">The sequence shown here is derived from an EMBL/GenBank/DDBJ whole genome shotgun (WGS) entry which is preliminary data.</text>
</comment>
<organism evidence="1 2">
    <name type="scientific">Racocetra persica</name>
    <dbReference type="NCBI Taxonomy" id="160502"/>
    <lineage>
        <taxon>Eukaryota</taxon>
        <taxon>Fungi</taxon>
        <taxon>Fungi incertae sedis</taxon>
        <taxon>Mucoromycota</taxon>
        <taxon>Glomeromycotina</taxon>
        <taxon>Glomeromycetes</taxon>
        <taxon>Diversisporales</taxon>
        <taxon>Gigasporaceae</taxon>
        <taxon>Racocetra</taxon>
    </lineage>
</organism>
<accession>A0ACA9SJR1</accession>
<evidence type="ECO:0000313" key="1">
    <source>
        <dbReference type="EMBL" id="CAG8841930.1"/>
    </source>
</evidence>
<protein>
    <submittedName>
        <fullName evidence="1">18453_t:CDS:1</fullName>
    </submittedName>
</protein>
<gene>
    <name evidence="1" type="ORF">RPERSI_LOCUS32092</name>
</gene>
<sequence length="125" mass="14733">SSYKRRSGRFSVFDDPEGSIYASLESELHCARDENRRLAEINNILNDMSNKLENKNNKTLFEDKSFLIRKIEDTQAKFQAHLEKCEPEKAALTADFTRQLDHAAFIQSEYDEKLQLYEKKIRQDR</sequence>